<name>A0ABS6FGX1_9FIRM</name>
<comment type="caution">
    <text evidence="1">The sequence shown here is derived from an EMBL/GenBank/DDBJ whole genome shotgun (WGS) entry which is preliminary data.</text>
</comment>
<dbReference type="Pfam" id="PF06296">
    <property type="entry name" value="RelE"/>
    <property type="match status" value="1"/>
</dbReference>
<accession>A0ABS6FGX1</accession>
<dbReference type="PIRSF" id="PIRSF039032">
    <property type="entry name" value="HigB-2"/>
    <property type="match status" value="1"/>
</dbReference>
<sequence length="63" mass="7172">MRFSANNKGKSGGVRVCYLDIPLNDTSIFILVYAKNKKENLSKSEEQEISKLVAELKSFYKEV</sequence>
<organism evidence="1 2">
    <name type="scientific">Peptoniphilus ovalis</name>
    <dbReference type="NCBI Taxonomy" id="2841503"/>
    <lineage>
        <taxon>Bacteria</taxon>
        <taxon>Bacillati</taxon>
        <taxon>Bacillota</taxon>
        <taxon>Tissierellia</taxon>
        <taxon>Tissierellales</taxon>
        <taxon>Peptoniphilaceae</taxon>
        <taxon>Peptoniphilus</taxon>
    </lineage>
</organism>
<protein>
    <submittedName>
        <fullName evidence="1">Type II toxin-antitoxin system RelE/ParE family toxin</fullName>
    </submittedName>
</protein>
<gene>
    <name evidence="1" type="ORF">KQI68_01495</name>
</gene>
<dbReference type="Proteomes" id="UP000783742">
    <property type="component" value="Unassembled WGS sequence"/>
</dbReference>
<reference evidence="1 2" key="1">
    <citation type="submission" date="2021-06" db="EMBL/GenBank/DDBJ databases">
        <authorList>
            <person name="Sun Q."/>
            <person name="Li D."/>
        </authorList>
    </citation>
    <scope>NUCLEOTIDE SEQUENCE [LARGE SCALE GENOMIC DNA]</scope>
    <source>
        <strain evidence="1 2">MSJ-1</strain>
    </source>
</reference>
<evidence type="ECO:0000313" key="1">
    <source>
        <dbReference type="EMBL" id="MBU5668506.1"/>
    </source>
</evidence>
<evidence type="ECO:0000313" key="2">
    <source>
        <dbReference type="Proteomes" id="UP000783742"/>
    </source>
</evidence>
<proteinExistence type="predicted"/>
<dbReference type="InterPro" id="IPR009387">
    <property type="entry name" value="HigB-2"/>
</dbReference>
<dbReference type="RefSeq" id="WP_216548282.1">
    <property type="nucleotide sequence ID" value="NZ_JAHLQO010000001.1"/>
</dbReference>
<keyword evidence="2" id="KW-1185">Reference proteome</keyword>
<dbReference type="EMBL" id="JAHLQO010000001">
    <property type="protein sequence ID" value="MBU5668506.1"/>
    <property type="molecule type" value="Genomic_DNA"/>
</dbReference>